<comment type="caution">
    <text evidence="4">The sequence shown here is derived from an EMBL/GenBank/DDBJ whole genome shotgun (WGS) entry which is preliminary data.</text>
</comment>
<dbReference type="InterPro" id="IPR012074">
    <property type="entry name" value="GAF_ANTAR"/>
</dbReference>
<dbReference type="SMART" id="SM01012">
    <property type="entry name" value="ANTAR"/>
    <property type="match status" value="1"/>
</dbReference>
<evidence type="ECO:0000256" key="2">
    <source>
        <dbReference type="ARBA" id="ARBA00023163"/>
    </source>
</evidence>
<dbReference type="PIRSF" id="PIRSF036625">
    <property type="entry name" value="GAF_ANTAR"/>
    <property type="match status" value="1"/>
</dbReference>
<accession>A0A3D9LBK7</accession>
<dbReference type="InterPro" id="IPR005561">
    <property type="entry name" value="ANTAR"/>
</dbReference>
<evidence type="ECO:0000259" key="3">
    <source>
        <dbReference type="PROSITE" id="PS50921"/>
    </source>
</evidence>
<gene>
    <name evidence="4" type="ORF">C8E99_1566</name>
</gene>
<evidence type="ECO:0000313" key="4">
    <source>
        <dbReference type="EMBL" id="REE03748.1"/>
    </source>
</evidence>
<keyword evidence="1" id="KW-0805">Transcription regulation</keyword>
<name>A0A3D9LBK7_9MICC</name>
<dbReference type="AlphaFoldDB" id="A0A3D9LBK7"/>
<dbReference type="EMBL" id="QREH01000001">
    <property type="protein sequence ID" value="REE03748.1"/>
    <property type="molecule type" value="Genomic_DNA"/>
</dbReference>
<dbReference type="SUPFAM" id="SSF52172">
    <property type="entry name" value="CheY-like"/>
    <property type="match status" value="1"/>
</dbReference>
<proteinExistence type="predicted"/>
<dbReference type="InterPro" id="IPR036388">
    <property type="entry name" value="WH-like_DNA-bd_sf"/>
</dbReference>
<dbReference type="InterPro" id="IPR029016">
    <property type="entry name" value="GAF-like_dom_sf"/>
</dbReference>
<dbReference type="Pfam" id="PF03861">
    <property type="entry name" value="ANTAR"/>
    <property type="match status" value="1"/>
</dbReference>
<dbReference type="OrthoDB" id="3820533at2"/>
<dbReference type="GO" id="GO:0003723">
    <property type="term" value="F:RNA binding"/>
    <property type="evidence" value="ECO:0007669"/>
    <property type="project" value="InterPro"/>
</dbReference>
<feature type="domain" description="ANTAR" evidence="3">
    <location>
        <begin position="168"/>
        <end position="229"/>
    </location>
</feature>
<organism evidence="4 5">
    <name type="scientific">Citricoccus muralis</name>
    <dbReference type="NCBI Taxonomy" id="169134"/>
    <lineage>
        <taxon>Bacteria</taxon>
        <taxon>Bacillati</taxon>
        <taxon>Actinomycetota</taxon>
        <taxon>Actinomycetes</taxon>
        <taxon>Micrococcales</taxon>
        <taxon>Micrococcaceae</taxon>
        <taxon>Citricoccus</taxon>
    </lineage>
</organism>
<dbReference type="Gene3D" id="1.10.10.10">
    <property type="entry name" value="Winged helix-like DNA-binding domain superfamily/Winged helix DNA-binding domain"/>
    <property type="match status" value="1"/>
</dbReference>
<dbReference type="Gene3D" id="3.30.450.40">
    <property type="match status" value="1"/>
</dbReference>
<evidence type="ECO:0000313" key="5">
    <source>
        <dbReference type="Proteomes" id="UP000256727"/>
    </source>
</evidence>
<dbReference type="RefSeq" id="WP_115931811.1">
    <property type="nucleotide sequence ID" value="NZ_QREH01000001.1"/>
</dbReference>
<dbReference type="SUPFAM" id="SSF55781">
    <property type="entry name" value="GAF domain-like"/>
    <property type="match status" value="1"/>
</dbReference>
<sequence length="243" mass="26505">MTETEQGTTNEWLYDLLLDSPDLQAFLDEFTTALHDGLSTNPGVLWCSVTVLRQKRAATMASSADWVNDLDIKQYELGDGPCLTAAAEVVPQYIPDCASDEQWPAFSSLAAEAGVSSILAFPFDLAGEASGCFNIYFSDHQSYDDLSRHEMESILGIASKGLRLAVRLAAHEETQSDLDAALRSRTSIDLAVGIIMGQNRCSQDEAFKILTEVSSHRNIKVRDLAASLVGQVGQAPTETHFDR</sequence>
<protein>
    <submittedName>
        <fullName evidence="4">ANTAR domain-containing protein</fullName>
    </submittedName>
</protein>
<keyword evidence="5" id="KW-1185">Reference proteome</keyword>
<keyword evidence="2" id="KW-0804">Transcription</keyword>
<reference evidence="4 5" key="1">
    <citation type="submission" date="2018-07" db="EMBL/GenBank/DDBJ databases">
        <title>Sequencing the genomes of 1000 actinobacteria strains.</title>
        <authorList>
            <person name="Klenk H.-P."/>
        </authorList>
    </citation>
    <scope>NUCLEOTIDE SEQUENCE [LARGE SCALE GENOMIC DNA]</scope>
    <source>
        <strain evidence="4 5">DSM 14442</strain>
    </source>
</reference>
<evidence type="ECO:0000256" key="1">
    <source>
        <dbReference type="ARBA" id="ARBA00023015"/>
    </source>
</evidence>
<dbReference type="Proteomes" id="UP000256727">
    <property type="component" value="Unassembled WGS sequence"/>
</dbReference>
<dbReference type="PROSITE" id="PS50921">
    <property type="entry name" value="ANTAR"/>
    <property type="match status" value="1"/>
</dbReference>
<dbReference type="InterPro" id="IPR011006">
    <property type="entry name" value="CheY-like_superfamily"/>
</dbReference>